<name>A0A8J4VBP4_9MYCE</name>
<reference evidence="2" key="1">
    <citation type="submission" date="2020-01" db="EMBL/GenBank/DDBJ databases">
        <title>Development of genomics and gene disruption for Polysphondylium violaceum indicates a role for the polyketide synthase stlB in stalk morphogenesis.</title>
        <authorList>
            <person name="Narita B."/>
            <person name="Kawabe Y."/>
            <person name="Kin K."/>
            <person name="Saito T."/>
            <person name="Gibbs R."/>
            <person name="Kuspa A."/>
            <person name="Muzny D."/>
            <person name="Queller D."/>
            <person name="Richards S."/>
            <person name="Strassman J."/>
            <person name="Sucgang R."/>
            <person name="Worley K."/>
            <person name="Schaap P."/>
        </authorList>
    </citation>
    <scope>NUCLEOTIDE SEQUENCE</scope>
    <source>
        <strain evidence="2">QSvi11</strain>
    </source>
</reference>
<evidence type="ECO:0000256" key="1">
    <source>
        <dbReference type="SAM" id="MobiDB-lite"/>
    </source>
</evidence>
<feature type="region of interest" description="Disordered" evidence="1">
    <location>
        <begin position="1"/>
        <end position="29"/>
    </location>
</feature>
<proteinExistence type="predicted"/>
<keyword evidence="3" id="KW-1185">Reference proteome</keyword>
<evidence type="ECO:0000313" key="3">
    <source>
        <dbReference type="Proteomes" id="UP000695562"/>
    </source>
</evidence>
<dbReference type="EMBL" id="AJWJ01000005">
    <property type="protein sequence ID" value="KAF2078404.1"/>
    <property type="molecule type" value="Genomic_DNA"/>
</dbReference>
<accession>A0A8J4VBP4</accession>
<dbReference type="OrthoDB" id="17639at2759"/>
<sequence length="113" mass="12921">MSGTLNTTGIYNSNSSVNDGSTPKRRAPEVTMCDEVRKASLRCGESFSKHDCKLIFDAATKCRTLKTKLDEEEVTIKKYLRENVTDQQKVTLETRLNEIRQQKSKQYPVPVEY</sequence>
<comment type="caution">
    <text evidence="2">The sequence shown here is derived from an EMBL/GenBank/DDBJ whole genome shotgun (WGS) entry which is preliminary data.</text>
</comment>
<gene>
    <name evidence="2" type="ORF">CYY_000271</name>
</gene>
<evidence type="ECO:0000313" key="2">
    <source>
        <dbReference type="EMBL" id="KAF2078404.1"/>
    </source>
</evidence>
<organism evidence="2 3">
    <name type="scientific">Polysphondylium violaceum</name>
    <dbReference type="NCBI Taxonomy" id="133409"/>
    <lineage>
        <taxon>Eukaryota</taxon>
        <taxon>Amoebozoa</taxon>
        <taxon>Evosea</taxon>
        <taxon>Eumycetozoa</taxon>
        <taxon>Dictyostelia</taxon>
        <taxon>Dictyosteliales</taxon>
        <taxon>Dictyosteliaceae</taxon>
        <taxon>Polysphondylium</taxon>
    </lineage>
</organism>
<dbReference type="Proteomes" id="UP000695562">
    <property type="component" value="Unassembled WGS sequence"/>
</dbReference>
<dbReference type="AlphaFoldDB" id="A0A8J4VBP4"/>
<feature type="compositionally biased region" description="Polar residues" evidence="1">
    <location>
        <begin position="1"/>
        <end position="21"/>
    </location>
</feature>
<protein>
    <submittedName>
        <fullName evidence="2">Uncharacterized protein</fullName>
    </submittedName>
</protein>